<comment type="caution">
    <text evidence="2">The sequence shown here is derived from an EMBL/GenBank/DDBJ whole genome shotgun (WGS) entry which is preliminary data.</text>
</comment>
<reference evidence="2 3" key="1">
    <citation type="submission" date="2018-01" db="EMBL/GenBank/DDBJ databases">
        <title>Twenty Corynebacterium bovis Genomes.</title>
        <authorList>
            <person name="Gulvik C.A."/>
        </authorList>
    </citation>
    <scope>NUCLEOTIDE SEQUENCE [LARGE SCALE GENOMIC DNA]</scope>
    <source>
        <strain evidence="2 3">16-2004</strain>
    </source>
</reference>
<evidence type="ECO:0000256" key="1">
    <source>
        <dbReference type="SAM" id="MobiDB-lite"/>
    </source>
</evidence>
<keyword evidence="3" id="KW-1185">Reference proteome</keyword>
<dbReference type="Proteomes" id="UP000278422">
    <property type="component" value="Unassembled WGS sequence"/>
</dbReference>
<evidence type="ECO:0000313" key="2">
    <source>
        <dbReference type="EMBL" id="RRQ01339.1"/>
    </source>
</evidence>
<accession>A0A426Q224</accession>
<dbReference type="RefSeq" id="WP_125175562.1">
    <property type="nucleotide sequence ID" value="NZ_PQNM01000073.1"/>
</dbReference>
<sequence length="136" mass="14999">MTEPLPIGLYESLVTPDIRRKLRDTEAAARLAAFGEMTDARWIDAVSALTADTVRRCLEEADDNQRMDIANRVLTAIDPEVQIEQRESLDEIYEDDATVRALPGHEGRRRQRPGIPLSQGALITNAKGGAEPCLSA</sequence>
<protein>
    <submittedName>
        <fullName evidence="2">Uncharacterized protein</fullName>
    </submittedName>
</protein>
<name>A0A426Q224_9CORY</name>
<gene>
    <name evidence="2" type="ORF">CXF42_10995</name>
</gene>
<organism evidence="2 3">
    <name type="scientific">Corynebacterium bovis</name>
    <dbReference type="NCBI Taxonomy" id="36808"/>
    <lineage>
        <taxon>Bacteria</taxon>
        <taxon>Bacillati</taxon>
        <taxon>Actinomycetota</taxon>
        <taxon>Actinomycetes</taxon>
        <taxon>Mycobacteriales</taxon>
        <taxon>Corynebacteriaceae</taxon>
        <taxon>Corynebacterium</taxon>
    </lineage>
</organism>
<proteinExistence type="predicted"/>
<dbReference type="EMBL" id="PQNQ01000067">
    <property type="protein sequence ID" value="RRQ01339.1"/>
    <property type="molecule type" value="Genomic_DNA"/>
</dbReference>
<evidence type="ECO:0000313" key="3">
    <source>
        <dbReference type="Proteomes" id="UP000278422"/>
    </source>
</evidence>
<dbReference type="AlphaFoldDB" id="A0A426Q224"/>
<feature type="region of interest" description="Disordered" evidence="1">
    <location>
        <begin position="97"/>
        <end position="118"/>
    </location>
</feature>